<organism evidence="2 3">
    <name type="scientific">Mycena belliarum</name>
    <dbReference type="NCBI Taxonomy" id="1033014"/>
    <lineage>
        <taxon>Eukaryota</taxon>
        <taxon>Fungi</taxon>
        <taxon>Dikarya</taxon>
        <taxon>Basidiomycota</taxon>
        <taxon>Agaricomycotina</taxon>
        <taxon>Agaricomycetes</taxon>
        <taxon>Agaricomycetidae</taxon>
        <taxon>Agaricales</taxon>
        <taxon>Marasmiineae</taxon>
        <taxon>Mycenaceae</taxon>
        <taxon>Mycena</taxon>
    </lineage>
</organism>
<reference evidence="2" key="1">
    <citation type="submission" date="2023-03" db="EMBL/GenBank/DDBJ databases">
        <title>Massive genome expansion in bonnet fungi (Mycena s.s.) driven by repeated elements and novel gene families across ecological guilds.</title>
        <authorList>
            <consortium name="Lawrence Berkeley National Laboratory"/>
            <person name="Harder C.B."/>
            <person name="Miyauchi S."/>
            <person name="Viragh M."/>
            <person name="Kuo A."/>
            <person name="Thoen E."/>
            <person name="Andreopoulos B."/>
            <person name="Lu D."/>
            <person name="Skrede I."/>
            <person name="Drula E."/>
            <person name="Henrissat B."/>
            <person name="Morin E."/>
            <person name="Kohler A."/>
            <person name="Barry K."/>
            <person name="LaButti K."/>
            <person name="Morin E."/>
            <person name="Salamov A."/>
            <person name="Lipzen A."/>
            <person name="Mereny Z."/>
            <person name="Hegedus B."/>
            <person name="Baldrian P."/>
            <person name="Stursova M."/>
            <person name="Weitz H."/>
            <person name="Taylor A."/>
            <person name="Grigoriev I.V."/>
            <person name="Nagy L.G."/>
            <person name="Martin F."/>
            <person name="Kauserud H."/>
        </authorList>
    </citation>
    <scope>NUCLEOTIDE SEQUENCE</scope>
    <source>
        <strain evidence="2">CBHHK173m</strain>
    </source>
</reference>
<feature type="compositionally biased region" description="Acidic residues" evidence="1">
    <location>
        <begin position="585"/>
        <end position="595"/>
    </location>
</feature>
<feature type="region of interest" description="Disordered" evidence="1">
    <location>
        <begin position="749"/>
        <end position="826"/>
    </location>
</feature>
<feature type="region of interest" description="Disordered" evidence="1">
    <location>
        <begin position="369"/>
        <end position="419"/>
    </location>
</feature>
<feature type="compositionally biased region" description="Basic and acidic residues" evidence="1">
    <location>
        <begin position="548"/>
        <end position="576"/>
    </location>
</feature>
<dbReference type="Proteomes" id="UP001222325">
    <property type="component" value="Unassembled WGS sequence"/>
</dbReference>
<feature type="region of interest" description="Disordered" evidence="1">
    <location>
        <begin position="844"/>
        <end position="935"/>
    </location>
</feature>
<comment type="caution">
    <text evidence="2">The sequence shown here is derived from an EMBL/GenBank/DDBJ whole genome shotgun (WGS) entry which is preliminary data.</text>
</comment>
<feature type="compositionally biased region" description="Low complexity" evidence="1">
    <location>
        <begin position="396"/>
        <end position="412"/>
    </location>
</feature>
<evidence type="ECO:0000256" key="1">
    <source>
        <dbReference type="SAM" id="MobiDB-lite"/>
    </source>
</evidence>
<dbReference type="EMBL" id="JARJCN010000043">
    <property type="protein sequence ID" value="KAJ7082890.1"/>
    <property type="molecule type" value="Genomic_DNA"/>
</dbReference>
<feature type="compositionally biased region" description="Basic and acidic residues" evidence="1">
    <location>
        <begin position="904"/>
        <end position="919"/>
    </location>
</feature>
<dbReference type="AlphaFoldDB" id="A0AAD6U2U4"/>
<protein>
    <submittedName>
        <fullName evidence="2">Uncharacterized protein</fullName>
    </submittedName>
</protein>
<accession>A0AAD6U2U4</accession>
<name>A0AAD6U2U4_9AGAR</name>
<evidence type="ECO:0000313" key="3">
    <source>
        <dbReference type="Proteomes" id="UP001222325"/>
    </source>
</evidence>
<feature type="compositionally biased region" description="Pro residues" evidence="1">
    <location>
        <begin position="799"/>
        <end position="817"/>
    </location>
</feature>
<feature type="compositionally biased region" description="Basic residues" evidence="1">
    <location>
        <begin position="891"/>
        <end position="903"/>
    </location>
</feature>
<sequence length="935" mass="103114">MAHDDGARYFRPRMACLAGYYDPPSIFSAMSFDLRQLPLVSSRIVILGTRKLELWAPNSLQFPFLPGAVRSNYRPVAPATLIAERRYDGHYGKHDCIHAPQYFRADAMYWPFIRRASAVPFDDAASDAFAPLTQFWSPEAKLVSSCRGSLQPAFIARLNDLGRSLDGRMEQFRRRVDSREWDRRPSADVGSAIGRLLSVRVWDDAVDQGVSLQRLLREKEAWIAWAEEIERQRMLSLEDLRSMDMMLALEEFVGVWVNGADERTTLFYMAAGVPCFIVHEYAPGATSRDEVEEVQVFKDVVTGTELERELSDSNSYQRIARLQGYRDAPYSGDDGRGRARLATAADEARSSSLHLESLPRPELLHPSRLGYYRPHLPPPGAPKKAARTAAPVPSRATSSSALAPKSSAAPATGFPGVAPQASQAAVDRYAPRPLERVTIEAGREDWIVPPPIQAAWKGPWSKWELGVWAGVTAWVGRGKKAEIDAEAIWYDRELGRRLYISDFAPPDGCVDYQRHGAPVPRYPFYFDNGGAGVAKRASSWMYRQQEPPAHDVGRKASRPDARRLPFKDVEERKLDPVTEGGSDSDSGDDDSDDEERPAGGGGISKGKGKAAETDAMDVDEMEDDASNVIVLRGVDSQVTALMFRAFAADALHAVRAAPLAIVHGQGRMWLRFESISDARRAFGALVEMNAEVEGAFAPDGAFDEAFTYSRDRWTIATMDQEGSTSEMDIDRAPPAPLERLAAAPAPGVHGTIERPAAAPSPSLPQMAGSSASSPPAVTVERLSAAPASPDPRNVERLPAAPPRVPPQPATRPSPPFPEALHPPTAPRAMRAATNAFRRLSLEERLTTPGYASTSAVRPSMAARPTRRGLEQRLSDAPPPLAQRLSDPPYPPRKKVRRGKRAGRQTREQEEMRALLREQDDYSDMEPGEVHDDYIF</sequence>
<evidence type="ECO:0000313" key="2">
    <source>
        <dbReference type="EMBL" id="KAJ7082890.1"/>
    </source>
</evidence>
<proteinExistence type="predicted"/>
<gene>
    <name evidence="2" type="ORF">B0H15DRAFT_952276</name>
</gene>
<keyword evidence="3" id="KW-1185">Reference proteome</keyword>
<feature type="region of interest" description="Disordered" evidence="1">
    <location>
        <begin position="542"/>
        <end position="614"/>
    </location>
</feature>